<keyword evidence="2" id="KW-1185">Reference proteome</keyword>
<sequence length="54" mass="6364">MILVFIRLIISKQRAVLLIFVQIMKLVDKHITSNNLIHKRYLLIPIKSLGKSRH</sequence>
<dbReference type="AlphaFoldDB" id="A0A1M4PLM9"/>
<dbReference type="Proteomes" id="UP000245423">
    <property type="component" value="Chromosome 1"/>
</dbReference>
<evidence type="ECO:0000313" key="1">
    <source>
        <dbReference type="EMBL" id="SHD76367.1"/>
    </source>
</evidence>
<organism evidence="1 2">
    <name type="scientific">[Clostridium] ultunense Esp</name>
    <dbReference type="NCBI Taxonomy" id="1288971"/>
    <lineage>
        <taxon>Bacteria</taxon>
        <taxon>Bacillati</taxon>
        <taxon>Bacillota</taxon>
        <taxon>Tissierellia</taxon>
        <taxon>Tissierellales</taxon>
        <taxon>Tepidimicrobiaceae</taxon>
        <taxon>Schnuerera</taxon>
    </lineage>
</organism>
<name>A0A1M4PLM9_9FIRM</name>
<accession>A0A1M4PLM9</accession>
<gene>
    <name evidence="1" type="ORF">CUESP1_0991</name>
</gene>
<evidence type="ECO:0000313" key="2">
    <source>
        <dbReference type="Proteomes" id="UP000245423"/>
    </source>
</evidence>
<reference evidence="1 2" key="1">
    <citation type="submission" date="2016-11" db="EMBL/GenBank/DDBJ databases">
        <authorList>
            <person name="Manzoor S."/>
        </authorList>
    </citation>
    <scope>NUCLEOTIDE SEQUENCE [LARGE SCALE GENOMIC DNA]</scope>
    <source>
        <strain evidence="1">Clostridium ultunense strain Esp</strain>
    </source>
</reference>
<dbReference type="EMBL" id="LT669839">
    <property type="protein sequence ID" value="SHD76367.1"/>
    <property type="molecule type" value="Genomic_DNA"/>
</dbReference>
<proteinExistence type="predicted"/>
<protein>
    <submittedName>
        <fullName evidence="1">Uncharacterized protein</fullName>
    </submittedName>
</protein>